<sequence length="107" mass="12726">MSKNSWYSLLLNKKLWIAAQLFISIIRDYRHGKLQEMHPAKIMLVAFTCVYIISPIDILPDFFLIIGWIDDLCLMYALCKFLHRELRAYCEKKGWEAQWALLQSDEK</sequence>
<dbReference type="Pfam" id="PF06803">
    <property type="entry name" value="DUF1232"/>
    <property type="match status" value="1"/>
</dbReference>
<dbReference type="OrthoDB" id="9800202at2"/>
<dbReference type="EMBL" id="AP019860">
    <property type="protein sequence ID" value="BBM84345.1"/>
    <property type="molecule type" value="Genomic_DNA"/>
</dbReference>
<keyword evidence="3" id="KW-1133">Transmembrane helix</keyword>
<dbReference type="GO" id="GO:0012505">
    <property type="term" value="C:endomembrane system"/>
    <property type="evidence" value="ECO:0007669"/>
    <property type="project" value="UniProtKB-SubCell"/>
</dbReference>
<keyword evidence="2" id="KW-0812">Transmembrane</keyword>
<feature type="domain" description="DUF1232" evidence="5">
    <location>
        <begin position="42"/>
        <end position="74"/>
    </location>
</feature>
<organism evidence="6 7">
    <name type="scientific">Uabimicrobium amorphum</name>
    <dbReference type="NCBI Taxonomy" id="2596890"/>
    <lineage>
        <taxon>Bacteria</taxon>
        <taxon>Pseudomonadati</taxon>
        <taxon>Planctomycetota</taxon>
        <taxon>Candidatus Uabimicrobiia</taxon>
        <taxon>Candidatus Uabimicrobiales</taxon>
        <taxon>Candidatus Uabimicrobiaceae</taxon>
        <taxon>Candidatus Uabimicrobium</taxon>
    </lineage>
</organism>
<protein>
    <recommendedName>
        <fullName evidence="5">DUF1232 domain-containing protein</fullName>
    </recommendedName>
</protein>
<evidence type="ECO:0000313" key="6">
    <source>
        <dbReference type="EMBL" id="BBM84345.1"/>
    </source>
</evidence>
<dbReference type="InterPro" id="IPR010652">
    <property type="entry name" value="DUF1232"/>
</dbReference>
<keyword evidence="4" id="KW-0472">Membrane</keyword>
<accession>A0A5S9IPK7</accession>
<evidence type="ECO:0000256" key="4">
    <source>
        <dbReference type="ARBA" id="ARBA00023136"/>
    </source>
</evidence>
<dbReference type="Proteomes" id="UP000326354">
    <property type="component" value="Chromosome"/>
</dbReference>
<reference evidence="6 7" key="1">
    <citation type="submission" date="2019-08" db="EMBL/GenBank/DDBJ databases">
        <title>Complete genome sequence of Candidatus Uab amorphum.</title>
        <authorList>
            <person name="Shiratori T."/>
            <person name="Suzuki S."/>
            <person name="Kakizawa Y."/>
            <person name="Ishida K."/>
        </authorList>
    </citation>
    <scope>NUCLEOTIDE SEQUENCE [LARGE SCALE GENOMIC DNA]</scope>
    <source>
        <strain evidence="6 7">SRT547</strain>
    </source>
</reference>
<dbReference type="AlphaFoldDB" id="A0A5S9IPK7"/>
<evidence type="ECO:0000256" key="1">
    <source>
        <dbReference type="ARBA" id="ARBA00004127"/>
    </source>
</evidence>
<proteinExistence type="predicted"/>
<name>A0A5S9IPK7_UABAM</name>
<keyword evidence="7" id="KW-1185">Reference proteome</keyword>
<evidence type="ECO:0000259" key="5">
    <source>
        <dbReference type="Pfam" id="PF06803"/>
    </source>
</evidence>
<dbReference type="RefSeq" id="WP_151968504.1">
    <property type="nucleotide sequence ID" value="NZ_AP019860.1"/>
</dbReference>
<comment type="subcellular location">
    <subcellularLocation>
        <location evidence="1">Endomembrane system</location>
        <topology evidence="1">Multi-pass membrane protein</topology>
    </subcellularLocation>
</comment>
<gene>
    <name evidence="6" type="ORF">UABAM_02704</name>
</gene>
<dbReference type="KEGG" id="uam:UABAM_02704"/>
<evidence type="ECO:0000313" key="7">
    <source>
        <dbReference type="Proteomes" id="UP000326354"/>
    </source>
</evidence>
<evidence type="ECO:0000256" key="2">
    <source>
        <dbReference type="ARBA" id="ARBA00022692"/>
    </source>
</evidence>
<evidence type="ECO:0000256" key="3">
    <source>
        <dbReference type="ARBA" id="ARBA00022989"/>
    </source>
</evidence>